<evidence type="ECO:0000313" key="2">
    <source>
        <dbReference type="Proteomes" id="UP000016930"/>
    </source>
</evidence>
<keyword evidence="2" id="KW-1185">Reference proteome</keyword>
<dbReference type="EMBL" id="KB445801">
    <property type="protein sequence ID" value="EMD35224.1"/>
    <property type="molecule type" value="Genomic_DNA"/>
</dbReference>
<gene>
    <name evidence="1" type="primary">CsPh12</name>
    <name evidence="1" type="ORF">CERSUDRAFT_172067</name>
</gene>
<dbReference type="AlphaFoldDB" id="M2PGS0"/>
<reference evidence="1 2" key="1">
    <citation type="journal article" date="2012" name="Proc. Natl. Acad. Sci. U.S.A.">
        <title>Comparative genomics of Ceriporiopsis subvermispora and Phanerochaete chrysosporium provide insight into selective ligninolysis.</title>
        <authorList>
            <person name="Fernandez-Fueyo E."/>
            <person name="Ruiz-Duenas F.J."/>
            <person name="Ferreira P."/>
            <person name="Floudas D."/>
            <person name="Hibbett D.S."/>
            <person name="Canessa P."/>
            <person name="Larrondo L.F."/>
            <person name="James T.Y."/>
            <person name="Seelenfreund D."/>
            <person name="Lobos S."/>
            <person name="Polanco R."/>
            <person name="Tello M."/>
            <person name="Honda Y."/>
            <person name="Watanabe T."/>
            <person name="Watanabe T."/>
            <person name="Ryu J.S."/>
            <person name="Kubicek C.P."/>
            <person name="Schmoll M."/>
            <person name="Gaskell J."/>
            <person name="Hammel K.E."/>
            <person name="St John F.J."/>
            <person name="Vanden Wymelenberg A."/>
            <person name="Sabat G."/>
            <person name="Splinter BonDurant S."/>
            <person name="Syed K."/>
            <person name="Yadav J.S."/>
            <person name="Doddapaneni H."/>
            <person name="Subramanian V."/>
            <person name="Lavin J.L."/>
            <person name="Oguiza J.A."/>
            <person name="Perez G."/>
            <person name="Pisabarro A.G."/>
            <person name="Ramirez L."/>
            <person name="Santoyo F."/>
            <person name="Master E."/>
            <person name="Coutinho P.M."/>
            <person name="Henrissat B."/>
            <person name="Lombard V."/>
            <person name="Magnuson J.K."/>
            <person name="Kuees U."/>
            <person name="Hori C."/>
            <person name="Igarashi K."/>
            <person name="Samejima M."/>
            <person name="Held B.W."/>
            <person name="Barry K.W."/>
            <person name="LaButti K.M."/>
            <person name="Lapidus A."/>
            <person name="Lindquist E.A."/>
            <person name="Lucas S.M."/>
            <person name="Riley R."/>
            <person name="Salamov A.A."/>
            <person name="Hoffmeister D."/>
            <person name="Schwenk D."/>
            <person name="Hadar Y."/>
            <person name="Yarden O."/>
            <person name="de Vries R.P."/>
            <person name="Wiebenga A."/>
            <person name="Stenlid J."/>
            <person name="Eastwood D."/>
            <person name="Grigoriev I.V."/>
            <person name="Berka R.M."/>
            <person name="Blanchette R.A."/>
            <person name="Kersten P."/>
            <person name="Martinez A.T."/>
            <person name="Vicuna R."/>
            <person name="Cullen D."/>
        </authorList>
    </citation>
    <scope>NUCLEOTIDE SEQUENCE [LARGE SCALE GENOMIC DNA]</scope>
    <source>
        <strain evidence="1 2">B</strain>
    </source>
</reference>
<dbReference type="Proteomes" id="UP000016930">
    <property type="component" value="Unassembled WGS sequence"/>
</dbReference>
<evidence type="ECO:0000313" key="1">
    <source>
        <dbReference type="EMBL" id="EMD35224.1"/>
    </source>
</evidence>
<proteinExistence type="predicted"/>
<sequence>MDAFFTIADVEPTTTGADSPLVNEETQTNSFVSQHCIIA</sequence>
<dbReference type="HOGENOM" id="CLU_3319983_0_0_1"/>
<organism evidence="1 2">
    <name type="scientific">Ceriporiopsis subvermispora (strain B)</name>
    <name type="common">White-rot fungus</name>
    <name type="synonym">Gelatoporia subvermispora</name>
    <dbReference type="NCBI Taxonomy" id="914234"/>
    <lineage>
        <taxon>Eukaryota</taxon>
        <taxon>Fungi</taxon>
        <taxon>Dikarya</taxon>
        <taxon>Basidiomycota</taxon>
        <taxon>Agaricomycotina</taxon>
        <taxon>Agaricomycetes</taxon>
        <taxon>Polyporales</taxon>
        <taxon>Gelatoporiaceae</taxon>
        <taxon>Gelatoporia</taxon>
    </lineage>
</organism>
<name>M2PGS0_CERS8</name>
<accession>M2PGS0</accession>
<protein>
    <submittedName>
        <fullName evidence="1">B mating type pheromone</fullName>
    </submittedName>
</protein>